<evidence type="ECO:0000259" key="4">
    <source>
        <dbReference type="PROSITE" id="PS50822"/>
    </source>
</evidence>
<sequence length="893" mass="99836">MGLGQQRRANHGPPSSPGNSDQPPRPSAPPASSSGRPPSGGFDGPGEPRMPNPFGPGVGFDPAKDTKRDEGRKFNTRVELPCYRDNYDIPASTILPARPGYNTQGKTVSIRVNQYKVLDAPRNDVYQYDICIGDKTSTMGLIKKVWESRTVKAELAKHGKMWLWDGNKIAWCANPLARGEVRIPVDLDLENGRDPNPGRVVYCIDFDNSVLCAINFLDHMLRQWPRCLFFNSSLQPRPDGNAIRGLAINVDVANGTFWTSQDVMQAARNVCSARNRALNYDVFRTHLMPFRNAAGKYEKSAEFKTLEKMKKLKFHLKHHGKQEGLNAKNHFFTPKETGKETSVYDYFKYKYNINLQYWWAPLIETERAGFFPMEVCTLLPNQKYQFKLDPNQTASMIKFAVTRPKVRLDSIQHGLGMLNWSKDPYLAHYGCKIEETMTMLAFSRIQLFNLTRLLLILEPPVVGICVARSSYTPILNHLNSWAVCIVADCIQVPAVKNFLQVFIQTYMGHGGKVTNKNPPIVKVSGHVAEIAAGVHAARQQAGMQSNKTPQIMFFILPGRDSFQYERFKKNNECRFGMVSQMMNVAHVMKAQPQYCSNVCMKVNAKLGGTTCKVADTKPLRPFFTRPTMIIGADVSHATPGSPQSSMACLTMSMDSTACRYAAAVQTNGHRVEMISKDNIKTMMIPLFRQWVAKVGNGSGPRHIYYFRDGVSEGQFEHVINQEVKDMKDALNEAFGPSGASILWTVTVCTKRHHLRFFPKDNDMAAGDKNGNALPGTLVERDITHPFEYDFYLSSHSAIQDPAVYYAHLASNRARAHEASGYSEGPRGGEKFLEKVYEAAVKKVATGQSAVATSQTSSSNMVQDVPLLPLGTLSPNDHVSMDVLIKIRTGMWYI</sequence>
<dbReference type="CDD" id="cd02846">
    <property type="entry name" value="PAZ_argonaute_like"/>
    <property type="match status" value="1"/>
</dbReference>
<dbReference type="Gene3D" id="3.30.420.10">
    <property type="entry name" value="Ribonuclease H-like superfamily/Ribonuclease H"/>
    <property type="match status" value="1"/>
</dbReference>
<dbReference type="PANTHER" id="PTHR22891">
    <property type="entry name" value="EUKARYOTIC TRANSLATION INITIATION FACTOR 2C"/>
    <property type="match status" value="1"/>
</dbReference>
<feature type="compositionally biased region" description="Low complexity" evidence="2">
    <location>
        <begin position="30"/>
        <end position="40"/>
    </location>
</feature>
<comment type="caution">
    <text evidence="5">The sequence shown here is derived from an EMBL/GenBank/DDBJ whole genome shotgun (WGS) entry which is preliminary data.</text>
</comment>
<dbReference type="Pfam" id="PF02170">
    <property type="entry name" value="PAZ"/>
    <property type="match status" value="1"/>
</dbReference>
<keyword evidence="6" id="KW-1185">Reference proteome</keyword>
<evidence type="ECO:0000313" key="6">
    <source>
        <dbReference type="Proteomes" id="UP000322873"/>
    </source>
</evidence>
<protein>
    <recommendedName>
        <fullName evidence="7">Piwi domain-containing protein</fullName>
    </recommendedName>
</protein>
<name>A0A5M9JAS8_MONFR</name>
<evidence type="ECO:0000256" key="2">
    <source>
        <dbReference type="SAM" id="MobiDB-lite"/>
    </source>
</evidence>
<evidence type="ECO:0000259" key="3">
    <source>
        <dbReference type="PROSITE" id="PS50821"/>
    </source>
</evidence>
<feature type="domain" description="PAZ" evidence="3">
    <location>
        <begin position="259"/>
        <end position="380"/>
    </location>
</feature>
<organism evidence="5 6">
    <name type="scientific">Monilinia fructicola</name>
    <name type="common">Brown rot fungus</name>
    <name type="synonym">Ciboria fructicola</name>
    <dbReference type="NCBI Taxonomy" id="38448"/>
    <lineage>
        <taxon>Eukaryota</taxon>
        <taxon>Fungi</taxon>
        <taxon>Dikarya</taxon>
        <taxon>Ascomycota</taxon>
        <taxon>Pezizomycotina</taxon>
        <taxon>Leotiomycetes</taxon>
        <taxon>Helotiales</taxon>
        <taxon>Sclerotiniaceae</taxon>
        <taxon>Monilinia</taxon>
    </lineage>
</organism>
<dbReference type="InterPro" id="IPR003100">
    <property type="entry name" value="PAZ_dom"/>
</dbReference>
<accession>A0A5M9JAS8</accession>
<dbReference type="PROSITE" id="PS50821">
    <property type="entry name" value="PAZ"/>
    <property type="match status" value="1"/>
</dbReference>
<feature type="region of interest" description="Disordered" evidence="2">
    <location>
        <begin position="1"/>
        <end position="73"/>
    </location>
</feature>
<dbReference type="SUPFAM" id="SSF101690">
    <property type="entry name" value="PAZ domain"/>
    <property type="match status" value="1"/>
</dbReference>
<dbReference type="InterPro" id="IPR003165">
    <property type="entry name" value="Piwi"/>
</dbReference>
<dbReference type="EMBL" id="VICG01000012">
    <property type="protein sequence ID" value="KAA8566718.1"/>
    <property type="molecule type" value="Genomic_DNA"/>
</dbReference>
<dbReference type="Gene3D" id="2.170.260.10">
    <property type="entry name" value="paz domain"/>
    <property type="match status" value="1"/>
</dbReference>
<dbReference type="InterPro" id="IPR036085">
    <property type="entry name" value="PAZ_dom_sf"/>
</dbReference>
<dbReference type="GO" id="GO:0003723">
    <property type="term" value="F:RNA binding"/>
    <property type="evidence" value="ECO:0007669"/>
    <property type="project" value="InterPro"/>
</dbReference>
<dbReference type="VEuPathDB" id="FungiDB:MFRU_044g00410"/>
<dbReference type="PROSITE" id="PS50822">
    <property type="entry name" value="PIWI"/>
    <property type="match status" value="1"/>
</dbReference>
<feature type="domain" description="Piwi" evidence="4">
    <location>
        <begin position="551"/>
        <end position="796"/>
    </location>
</feature>
<dbReference type="Proteomes" id="UP000322873">
    <property type="component" value="Unassembled WGS sequence"/>
</dbReference>
<evidence type="ECO:0008006" key="7">
    <source>
        <dbReference type="Google" id="ProtNLM"/>
    </source>
</evidence>
<evidence type="ECO:0000313" key="5">
    <source>
        <dbReference type="EMBL" id="KAA8566718.1"/>
    </source>
</evidence>
<dbReference type="InterPro" id="IPR036397">
    <property type="entry name" value="RNaseH_sf"/>
</dbReference>
<gene>
    <name evidence="5" type="ORF">EYC84_009250</name>
</gene>
<dbReference type="InterPro" id="IPR012337">
    <property type="entry name" value="RNaseH-like_sf"/>
</dbReference>
<feature type="compositionally biased region" description="Basic and acidic residues" evidence="2">
    <location>
        <begin position="62"/>
        <end position="73"/>
    </location>
</feature>
<dbReference type="Gene3D" id="3.40.50.2300">
    <property type="match status" value="1"/>
</dbReference>
<evidence type="ECO:0000256" key="1">
    <source>
        <dbReference type="RuleBase" id="RU361178"/>
    </source>
</evidence>
<comment type="similarity">
    <text evidence="1">Belongs to the argonaute family.</text>
</comment>
<reference evidence="5 6" key="1">
    <citation type="submission" date="2019-06" db="EMBL/GenBank/DDBJ databases">
        <title>Genome Sequence of the Brown Rot Fungal Pathogen Monilinia fructicola.</title>
        <authorList>
            <person name="De Miccolis Angelini R.M."/>
            <person name="Landi L."/>
            <person name="Abate D."/>
            <person name="Pollastro S."/>
            <person name="Romanazzi G."/>
            <person name="Faretra F."/>
        </authorList>
    </citation>
    <scope>NUCLEOTIDE SEQUENCE [LARGE SCALE GENOMIC DNA]</scope>
    <source>
        <strain evidence="5 6">Mfrc123</strain>
    </source>
</reference>
<dbReference type="SMART" id="SM00950">
    <property type="entry name" value="Piwi"/>
    <property type="match status" value="1"/>
</dbReference>
<dbReference type="Pfam" id="PF02171">
    <property type="entry name" value="Piwi"/>
    <property type="match status" value="1"/>
</dbReference>
<dbReference type="SUPFAM" id="SSF53098">
    <property type="entry name" value="Ribonuclease H-like"/>
    <property type="match status" value="1"/>
</dbReference>
<proteinExistence type="inferred from homology"/>
<dbReference type="SMART" id="SM00949">
    <property type="entry name" value="PAZ"/>
    <property type="match status" value="1"/>
</dbReference>
<dbReference type="Pfam" id="PF16486">
    <property type="entry name" value="ArgoN"/>
    <property type="match status" value="1"/>
</dbReference>
<dbReference type="InterPro" id="IPR032474">
    <property type="entry name" value="Argonaute_N"/>
</dbReference>
<dbReference type="AlphaFoldDB" id="A0A5M9JAS8"/>